<dbReference type="OMA" id="MWRKIDI"/>
<reference evidence="3" key="2">
    <citation type="submission" date="2022-03" db="EMBL/GenBank/DDBJ databases">
        <title>Draft title - Genomic analysis of global carrot germplasm unveils the trajectory of domestication and the origin of high carotenoid orange carrot.</title>
        <authorList>
            <person name="Iorizzo M."/>
            <person name="Ellison S."/>
            <person name="Senalik D."/>
            <person name="Macko-Podgorni A."/>
            <person name="Grzebelus D."/>
            <person name="Bostan H."/>
            <person name="Rolling W."/>
            <person name="Curaba J."/>
            <person name="Simon P."/>
        </authorList>
    </citation>
    <scope>NUCLEOTIDE SEQUENCE</scope>
    <source>
        <tissue evidence="3">Leaf</tissue>
    </source>
</reference>
<dbReference type="InterPro" id="IPR032675">
    <property type="entry name" value="LRR_dom_sf"/>
</dbReference>
<keyword evidence="4" id="KW-1185">Reference proteome</keyword>
<evidence type="ECO:0000313" key="4">
    <source>
        <dbReference type="Proteomes" id="UP000077755"/>
    </source>
</evidence>
<accession>A0A161ZKZ3</accession>
<dbReference type="CDD" id="cd22164">
    <property type="entry name" value="F-box_AtSKIP19-like"/>
    <property type="match status" value="1"/>
</dbReference>
<reference evidence="2" key="1">
    <citation type="journal article" date="2016" name="Nat. Genet.">
        <title>A high-quality carrot genome assembly provides new insights into carotenoid accumulation and asterid genome evolution.</title>
        <authorList>
            <person name="Iorizzo M."/>
            <person name="Ellison S."/>
            <person name="Senalik D."/>
            <person name="Zeng P."/>
            <person name="Satapoomin P."/>
            <person name="Huang J."/>
            <person name="Bowman M."/>
            <person name="Iovene M."/>
            <person name="Sanseverino W."/>
            <person name="Cavagnaro P."/>
            <person name="Yildiz M."/>
            <person name="Macko-Podgorni A."/>
            <person name="Moranska E."/>
            <person name="Grzebelus E."/>
            <person name="Grzebelus D."/>
            <person name="Ashrafi H."/>
            <person name="Zheng Z."/>
            <person name="Cheng S."/>
            <person name="Spooner D."/>
            <person name="Van Deynze A."/>
            <person name="Simon P."/>
        </authorList>
    </citation>
    <scope>NUCLEOTIDE SEQUENCE [LARGE SCALE GENOMIC DNA]</scope>
    <source>
        <tissue evidence="2">Leaf</tissue>
    </source>
</reference>
<dbReference type="EMBL" id="CP093349">
    <property type="protein sequence ID" value="WOH09169.1"/>
    <property type="molecule type" value="Genomic_DNA"/>
</dbReference>
<name>A0A161ZKZ3_DAUCS</name>
<dbReference type="Proteomes" id="UP000077755">
    <property type="component" value="Chromosome 7"/>
</dbReference>
<organism evidence="2">
    <name type="scientific">Daucus carota subsp. sativus</name>
    <name type="common">Carrot</name>
    <dbReference type="NCBI Taxonomy" id="79200"/>
    <lineage>
        <taxon>Eukaryota</taxon>
        <taxon>Viridiplantae</taxon>
        <taxon>Streptophyta</taxon>
        <taxon>Embryophyta</taxon>
        <taxon>Tracheophyta</taxon>
        <taxon>Spermatophyta</taxon>
        <taxon>Magnoliopsida</taxon>
        <taxon>eudicotyledons</taxon>
        <taxon>Gunneridae</taxon>
        <taxon>Pentapetalae</taxon>
        <taxon>asterids</taxon>
        <taxon>campanulids</taxon>
        <taxon>Apiales</taxon>
        <taxon>Apiaceae</taxon>
        <taxon>Apioideae</taxon>
        <taxon>Scandiceae</taxon>
        <taxon>Daucinae</taxon>
        <taxon>Daucus</taxon>
        <taxon>Daucus sect. Daucus</taxon>
    </lineage>
</organism>
<dbReference type="PROSITE" id="PS50181">
    <property type="entry name" value="FBOX"/>
    <property type="match status" value="1"/>
</dbReference>
<protein>
    <recommendedName>
        <fullName evidence="1">F-box domain-containing protein</fullName>
    </recommendedName>
</protein>
<dbReference type="EMBL" id="LNRQ01000007">
    <property type="protein sequence ID" value="KZM87832.1"/>
    <property type="molecule type" value="Genomic_DNA"/>
</dbReference>
<evidence type="ECO:0000313" key="2">
    <source>
        <dbReference type="EMBL" id="KZM87832.1"/>
    </source>
</evidence>
<feature type="domain" description="F-box" evidence="1">
    <location>
        <begin position="5"/>
        <end position="52"/>
    </location>
</feature>
<dbReference type="Gene3D" id="1.20.1280.50">
    <property type="match status" value="1"/>
</dbReference>
<dbReference type="InterPro" id="IPR001810">
    <property type="entry name" value="F-box_dom"/>
</dbReference>
<dbReference type="Pfam" id="PF12937">
    <property type="entry name" value="F-box-like"/>
    <property type="match status" value="1"/>
</dbReference>
<sequence>MAKSLRNWVELPPELTSSILVRLGAVEVLMSARKVCKKWRQICSDPEMWRVVDIRYSDCERSPQLFKHVFKKAVELSCGQLLHLHLQISGDHLLLPCVFDRLIQLRYLYLSCSSKIMSEGLSKMLERLPLLEELHLDCGCNIKKAIEIAGRCCPHLNSLKLINKSYLFAKVGCDEDALAIAENMPGLRRLQLYGPNKMTSDGLLAILDNCPHLESLDVCHNVANIKPDLVRRLSQQIKDLRLSYDSVKRCRIDLDYLHFLNEHLSPSAISATDTDDLNTVDEDDCSGLSGTNTVSNDYNDISWRSD</sequence>
<dbReference type="PANTHER" id="PTHR38926:SF2">
    <property type="entry name" value="F-BOX_LRR-REPEAT PROTEIN 21-RELATED"/>
    <property type="match status" value="1"/>
</dbReference>
<evidence type="ECO:0000313" key="3">
    <source>
        <dbReference type="EMBL" id="WOH09169.1"/>
    </source>
</evidence>
<dbReference type="OrthoDB" id="2095648at2759"/>
<proteinExistence type="predicted"/>
<dbReference type="Gene3D" id="3.80.10.10">
    <property type="entry name" value="Ribonuclease Inhibitor"/>
    <property type="match status" value="1"/>
</dbReference>
<evidence type="ECO:0000259" key="1">
    <source>
        <dbReference type="PROSITE" id="PS50181"/>
    </source>
</evidence>
<dbReference type="SMART" id="SM00256">
    <property type="entry name" value="FBOX"/>
    <property type="match status" value="1"/>
</dbReference>
<dbReference type="SUPFAM" id="SSF52047">
    <property type="entry name" value="RNI-like"/>
    <property type="match status" value="1"/>
</dbReference>
<dbReference type="KEGG" id="dcr:108193929"/>
<gene>
    <name evidence="2" type="ORF">DCAR_024933</name>
    <name evidence="3" type="ORF">DCAR_0728624</name>
</gene>
<dbReference type="PANTHER" id="PTHR38926">
    <property type="entry name" value="F-BOX DOMAIN CONTAINING PROTEIN, EXPRESSED"/>
    <property type="match status" value="1"/>
</dbReference>
<dbReference type="AlphaFoldDB" id="A0A161ZKZ3"/>
<dbReference type="Gramene" id="KZM87832">
    <property type="protein sequence ID" value="KZM87832"/>
    <property type="gene ID" value="DCAR_024933"/>
</dbReference>